<evidence type="ECO:0000313" key="2">
    <source>
        <dbReference type="Proteomes" id="UP000032361"/>
    </source>
</evidence>
<dbReference type="RefSeq" id="WP_044625277.1">
    <property type="nucleotide sequence ID" value="NZ_JTDV01000002.1"/>
</dbReference>
<dbReference type="OrthoDB" id="1021116at2"/>
<comment type="caution">
    <text evidence="1">The sequence shown here is derived from an EMBL/GenBank/DDBJ whole genome shotgun (WGS) entry which is preliminary data.</text>
</comment>
<organism evidence="1 2">
    <name type="scientific">Neotamlana nanhaiensis</name>
    <dbReference type="NCBI Taxonomy" id="1382798"/>
    <lineage>
        <taxon>Bacteria</taxon>
        <taxon>Pseudomonadati</taxon>
        <taxon>Bacteroidota</taxon>
        <taxon>Flavobacteriia</taxon>
        <taxon>Flavobacteriales</taxon>
        <taxon>Flavobacteriaceae</taxon>
        <taxon>Neotamlana</taxon>
    </lineage>
</organism>
<keyword evidence="2" id="KW-1185">Reference proteome</keyword>
<dbReference type="Proteomes" id="UP000032361">
    <property type="component" value="Unassembled WGS sequence"/>
</dbReference>
<gene>
    <name evidence="1" type="ORF">PK35_03295</name>
</gene>
<dbReference type="PATRIC" id="fig|1382798.3.peg.1825"/>
<dbReference type="EMBL" id="JTDV01000002">
    <property type="protein sequence ID" value="KJD33792.1"/>
    <property type="molecule type" value="Genomic_DNA"/>
</dbReference>
<protein>
    <submittedName>
        <fullName evidence="1">Uncharacterized protein</fullName>
    </submittedName>
</protein>
<name>A0A0D7W7I8_9FLAO</name>
<proteinExistence type="predicted"/>
<reference evidence="1 2" key="1">
    <citation type="journal article" date="2015" name="Antonie Van Leeuwenhoek">
        <title>Tamlana nanhaiensis sp. nov., isolated from surface seawater collected from the South China Sea.</title>
        <authorList>
            <person name="Liu X."/>
            <person name="Lai Q."/>
            <person name="Du Y."/>
            <person name="Li G."/>
            <person name="Sun F."/>
            <person name="Shao Z."/>
        </authorList>
    </citation>
    <scope>NUCLEOTIDE SEQUENCE [LARGE SCALE GENOMIC DNA]</scope>
    <source>
        <strain evidence="1 2">FHC16</strain>
    </source>
</reference>
<sequence>MRYQPVGNAFEDMTLSFTAFPAKTAGQGFSSARAQYMDIGIKMDVKNMNGYALQLIRTTKYSDAIDFILMQYTNGVATAISEPVSASSYRANCKITIETKGNQLIVHAENASVYDTKHNNADVVKVVDLQAQITPNIFGGFSFQHTGTVGSGATLIKDLKVEWF</sequence>
<evidence type="ECO:0000313" key="1">
    <source>
        <dbReference type="EMBL" id="KJD33792.1"/>
    </source>
</evidence>
<dbReference type="AlphaFoldDB" id="A0A0D7W7I8"/>
<accession>A0A0D7W7I8</accession>